<dbReference type="EMBL" id="CAMXCT020000857">
    <property type="protein sequence ID" value="CAL1137422.1"/>
    <property type="molecule type" value="Genomic_DNA"/>
</dbReference>
<feature type="compositionally biased region" description="Basic residues" evidence="1">
    <location>
        <begin position="101"/>
        <end position="130"/>
    </location>
</feature>
<keyword evidence="4" id="KW-1185">Reference proteome</keyword>
<evidence type="ECO:0000256" key="1">
    <source>
        <dbReference type="SAM" id="MobiDB-lite"/>
    </source>
</evidence>
<feature type="compositionally biased region" description="Basic residues" evidence="1">
    <location>
        <begin position="75"/>
        <end position="84"/>
    </location>
</feature>
<dbReference type="AlphaFoldDB" id="A0A9P1C229"/>
<feature type="region of interest" description="Disordered" evidence="1">
    <location>
        <begin position="72"/>
        <end position="144"/>
    </location>
</feature>
<accession>A0A9P1C229</accession>
<reference evidence="3" key="2">
    <citation type="submission" date="2024-04" db="EMBL/GenBank/DDBJ databases">
        <authorList>
            <person name="Chen Y."/>
            <person name="Shah S."/>
            <person name="Dougan E. K."/>
            <person name="Thang M."/>
            <person name="Chan C."/>
        </authorList>
    </citation>
    <scope>NUCLEOTIDE SEQUENCE [LARGE SCALE GENOMIC DNA]</scope>
</reference>
<name>A0A9P1C229_9DINO</name>
<protein>
    <submittedName>
        <fullName evidence="2">Uncharacterized protein</fullName>
    </submittedName>
</protein>
<feature type="region of interest" description="Disordered" evidence="1">
    <location>
        <begin position="1"/>
        <end position="23"/>
    </location>
</feature>
<dbReference type="Proteomes" id="UP001152797">
    <property type="component" value="Unassembled WGS sequence"/>
</dbReference>
<proteinExistence type="predicted"/>
<evidence type="ECO:0000313" key="3">
    <source>
        <dbReference type="EMBL" id="CAL1137422.1"/>
    </source>
</evidence>
<sequence>MAVEKNKSYRRFPPDPPGVQRSEVKNQQAQLLEQCTKTLQAILAKLQNTGLTCEQRDKYQAMAHQMHQKIESIKPAKKRKKKKREQFAPEHDTKACWKAGKGARRKEGRKKNKQRLRHVYSGKVWTRQKRKMDLNHPDDVNQRA</sequence>
<evidence type="ECO:0000313" key="4">
    <source>
        <dbReference type="Proteomes" id="UP001152797"/>
    </source>
</evidence>
<dbReference type="EMBL" id="CAMXCT030000857">
    <property type="protein sequence ID" value="CAL4771359.1"/>
    <property type="molecule type" value="Genomic_DNA"/>
</dbReference>
<evidence type="ECO:0000313" key="2">
    <source>
        <dbReference type="EMBL" id="CAI3984047.1"/>
    </source>
</evidence>
<gene>
    <name evidence="2" type="ORF">C1SCF055_LOCUS11604</name>
</gene>
<feature type="compositionally biased region" description="Basic and acidic residues" evidence="1">
    <location>
        <begin position="85"/>
        <end position="95"/>
    </location>
</feature>
<reference evidence="2" key="1">
    <citation type="submission" date="2022-10" db="EMBL/GenBank/DDBJ databases">
        <authorList>
            <person name="Chen Y."/>
            <person name="Dougan E. K."/>
            <person name="Chan C."/>
            <person name="Rhodes N."/>
            <person name="Thang M."/>
        </authorList>
    </citation>
    <scope>NUCLEOTIDE SEQUENCE</scope>
</reference>
<organism evidence="2">
    <name type="scientific">Cladocopium goreaui</name>
    <dbReference type="NCBI Taxonomy" id="2562237"/>
    <lineage>
        <taxon>Eukaryota</taxon>
        <taxon>Sar</taxon>
        <taxon>Alveolata</taxon>
        <taxon>Dinophyceae</taxon>
        <taxon>Suessiales</taxon>
        <taxon>Symbiodiniaceae</taxon>
        <taxon>Cladocopium</taxon>
    </lineage>
</organism>
<comment type="caution">
    <text evidence="2">The sequence shown here is derived from an EMBL/GenBank/DDBJ whole genome shotgun (WGS) entry which is preliminary data.</text>
</comment>
<dbReference type="EMBL" id="CAMXCT010000857">
    <property type="protein sequence ID" value="CAI3984047.1"/>
    <property type="molecule type" value="Genomic_DNA"/>
</dbReference>
<feature type="compositionally biased region" description="Basic and acidic residues" evidence="1">
    <location>
        <begin position="131"/>
        <end position="144"/>
    </location>
</feature>